<feature type="transmembrane region" description="Helical" evidence="1">
    <location>
        <begin position="169"/>
        <end position="197"/>
    </location>
</feature>
<evidence type="ECO:0000259" key="2">
    <source>
        <dbReference type="Pfam" id="PF20604"/>
    </source>
</evidence>
<dbReference type="Pfam" id="PF20604">
    <property type="entry name" value="DUF6798"/>
    <property type="match status" value="1"/>
</dbReference>
<keyword evidence="4" id="KW-1185">Reference proteome</keyword>
<feature type="transmembrane region" description="Helical" evidence="1">
    <location>
        <begin position="344"/>
        <end position="364"/>
    </location>
</feature>
<dbReference type="RefSeq" id="WP_197528166.1">
    <property type="nucleotide sequence ID" value="NZ_SJPO01000012.1"/>
</dbReference>
<keyword evidence="1" id="KW-1133">Transmembrane helix</keyword>
<evidence type="ECO:0000313" key="3">
    <source>
        <dbReference type="EMBL" id="TWT67724.1"/>
    </source>
</evidence>
<dbReference type="AlphaFoldDB" id="A0A5C5XXX8"/>
<organism evidence="3 4">
    <name type="scientific">Posidoniimonas polymericola</name>
    <dbReference type="NCBI Taxonomy" id="2528002"/>
    <lineage>
        <taxon>Bacteria</taxon>
        <taxon>Pseudomonadati</taxon>
        <taxon>Planctomycetota</taxon>
        <taxon>Planctomycetia</taxon>
        <taxon>Pirellulales</taxon>
        <taxon>Lacipirellulaceae</taxon>
        <taxon>Posidoniimonas</taxon>
    </lineage>
</organism>
<sequence>MKSDYSQDLPNRLSAAARIVEVLLVLTVFFVIGGTPVPGVNEPHYLGRFKHFWDPAWCQGDLFFESPDAHLTVVLLAGWLTHFLSLPAFAWLGRLAAWGVLAFAWQRLSWRVAPLRWCSVLTAALWVTGIEQLHLAGEWVVGGVEAKAFAYAFVLLALKAYLDDCWSRVWVLLGIASALHALVGGWSVLVLLCLWAAYHRRESPLRSMLPGLIAGGAISLLGVLPPILMNRGVDPEVVSQANEIYVFFRLPHHLALLSMRDDWLSNRALRHTWMLVLLACCGALLVLRRRRLAPPLREDPIQNDDAPLRLVRFAWGAATLMLIGFAIEAGLADHPAAAAKLLKYYWFRLTDVAAPLAAALWLGAALTTAVRGQKRWSAALLLVLLAAPVWHFSTALSARLGKPAPPADRRVADYGSWLEACRWVDENAPPGARFLVPLHSHTFKWRTGHAEVVSYKDVPQDAPHLVQWHATVNDIYYHTNEAGQRRSVRSLSHLGASRLQELGREYGADFALTVNYRPVSLPVAHHNAHYTIYDLRD</sequence>
<feature type="transmembrane region" description="Helical" evidence="1">
    <location>
        <begin position="268"/>
        <end position="287"/>
    </location>
</feature>
<dbReference type="EMBL" id="SJPO01000012">
    <property type="protein sequence ID" value="TWT67724.1"/>
    <property type="molecule type" value="Genomic_DNA"/>
</dbReference>
<reference evidence="3 4" key="1">
    <citation type="submission" date="2019-02" db="EMBL/GenBank/DDBJ databases">
        <title>Deep-cultivation of Planctomycetes and their phenomic and genomic characterization uncovers novel biology.</title>
        <authorList>
            <person name="Wiegand S."/>
            <person name="Jogler M."/>
            <person name="Boedeker C."/>
            <person name="Pinto D."/>
            <person name="Vollmers J."/>
            <person name="Rivas-Marin E."/>
            <person name="Kohn T."/>
            <person name="Peeters S.H."/>
            <person name="Heuer A."/>
            <person name="Rast P."/>
            <person name="Oberbeckmann S."/>
            <person name="Bunk B."/>
            <person name="Jeske O."/>
            <person name="Meyerdierks A."/>
            <person name="Storesund J.E."/>
            <person name="Kallscheuer N."/>
            <person name="Luecker S."/>
            <person name="Lage O.M."/>
            <person name="Pohl T."/>
            <person name="Merkel B.J."/>
            <person name="Hornburger P."/>
            <person name="Mueller R.-W."/>
            <person name="Bruemmer F."/>
            <person name="Labrenz M."/>
            <person name="Spormann A.M."/>
            <person name="Op Den Camp H."/>
            <person name="Overmann J."/>
            <person name="Amann R."/>
            <person name="Jetten M.S.M."/>
            <person name="Mascher T."/>
            <person name="Medema M.H."/>
            <person name="Devos D.P."/>
            <person name="Kaster A.-K."/>
            <person name="Ovreas L."/>
            <person name="Rohde M."/>
            <person name="Galperin M.Y."/>
            <person name="Jogler C."/>
        </authorList>
    </citation>
    <scope>NUCLEOTIDE SEQUENCE [LARGE SCALE GENOMIC DNA]</scope>
    <source>
        <strain evidence="3 4">Pla123a</strain>
    </source>
</reference>
<dbReference type="Proteomes" id="UP000318478">
    <property type="component" value="Unassembled WGS sequence"/>
</dbReference>
<keyword evidence="1" id="KW-0472">Membrane</keyword>
<dbReference type="InterPro" id="IPR046477">
    <property type="entry name" value="DUF6798"/>
</dbReference>
<proteinExistence type="predicted"/>
<accession>A0A5C5XXX8</accession>
<gene>
    <name evidence="3" type="ORF">Pla123a_42800</name>
</gene>
<feature type="transmembrane region" description="Helical" evidence="1">
    <location>
        <begin position="12"/>
        <end position="32"/>
    </location>
</feature>
<evidence type="ECO:0000313" key="4">
    <source>
        <dbReference type="Proteomes" id="UP000318478"/>
    </source>
</evidence>
<feature type="domain" description="DUF6798" evidence="2">
    <location>
        <begin position="416"/>
        <end position="475"/>
    </location>
</feature>
<name>A0A5C5XXX8_9BACT</name>
<feature type="transmembrane region" description="Helical" evidence="1">
    <location>
        <begin position="209"/>
        <end position="228"/>
    </location>
</feature>
<feature type="transmembrane region" description="Helical" evidence="1">
    <location>
        <begin position="313"/>
        <end position="332"/>
    </location>
</feature>
<comment type="caution">
    <text evidence="3">The sequence shown here is derived from an EMBL/GenBank/DDBJ whole genome shotgun (WGS) entry which is preliminary data.</text>
</comment>
<feature type="transmembrane region" description="Helical" evidence="1">
    <location>
        <begin position="376"/>
        <end position="393"/>
    </location>
</feature>
<keyword evidence="1" id="KW-0812">Transmembrane</keyword>
<evidence type="ECO:0000256" key="1">
    <source>
        <dbReference type="SAM" id="Phobius"/>
    </source>
</evidence>
<protein>
    <recommendedName>
        <fullName evidence="2">DUF6798 domain-containing protein</fullName>
    </recommendedName>
</protein>